<sequence length="75" mass="8376">MKKEIVAVSKDPDGTIIAVKTDDNIIYSLNQAIDEVEKGNFTGMEVVSREGTKYLRTYPDESLDNNLSNLNNIIN</sequence>
<evidence type="ECO:0000313" key="2">
    <source>
        <dbReference type="Proteomes" id="UP000192731"/>
    </source>
</evidence>
<dbReference type="EMBL" id="FWWT01000008">
    <property type="protein sequence ID" value="SMB83245.1"/>
    <property type="molecule type" value="Genomic_DNA"/>
</dbReference>
<evidence type="ECO:0000313" key="1">
    <source>
        <dbReference type="EMBL" id="SMB83245.1"/>
    </source>
</evidence>
<accession>A0A1W1UQ35</accession>
<keyword evidence="2" id="KW-1185">Reference proteome</keyword>
<gene>
    <name evidence="1" type="ORF">SAMN00017405_1016</name>
</gene>
<dbReference type="AlphaFoldDB" id="A0A1W1UQ35"/>
<dbReference type="InterPro" id="IPR024997">
    <property type="entry name" value="DUF3892"/>
</dbReference>
<protein>
    <recommendedName>
        <fullName evidence="3">DUF3892 domain-containing protein</fullName>
    </recommendedName>
</protein>
<proteinExistence type="predicted"/>
<evidence type="ECO:0008006" key="3">
    <source>
        <dbReference type="Google" id="ProtNLM"/>
    </source>
</evidence>
<dbReference type="RefSeq" id="WP_084052261.1">
    <property type="nucleotide sequence ID" value="NZ_FWWT01000008.1"/>
</dbReference>
<organism evidence="1 2">
    <name type="scientific">Desulfonispora thiosulfatigenes DSM 11270</name>
    <dbReference type="NCBI Taxonomy" id="656914"/>
    <lineage>
        <taxon>Bacteria</taxon>
        <taxon>Bacillati</taxon>
        <taxon>Bacillota</taxon>
        <taxon>Clostridia</taxon>
        <taxon>Eubacteriales</taxon>
        <taxon>Peptococcaceae</taxon>
        <taxon>Desulfonispora</taxon>
    </lineage>
</organism>
<reference evidence="1 2" key="1">
    <citation type="submission" date="2017-04" db="EMBL/GenBank/DDBJ databases">
        <authorList>
            <person name="Afonso C.L."/>
            <person name="Miller P.J."/>
            <person name="Scott M.A."/>
            <person name="Spackman E."/>
            <person name="Goraichik I."/>
            <person name="Dimitrov K.M."/>
            <person name="Suarez D.L."/>
            <person name="Swayne D.E."/>
        </authorList>
    </citation>
    <scope>NUCLEOTIDE SEQUENCE [LARGE SCALE GENOMIC DNA]</scope>
    <source>
        <strain evidence="1 2">DSM 11270</strain>
    </source>
</reference>
<dbReference type="Proteomes" id="UP000192731">
    <property type="component" value="Unassembled WGS sequence"/>
</dbReference>
<dbReference type="STRING" id="656914.SAMN00017405_1016"/>
<name>A0A1W1UQ35_DESTI</name>
<dbReference type="OrthoDB" id="1954671at2"/>
<dbReference type="Pfam" id="PF13031">
    <property type="entry name" value="DUF3892"/>
    <property type="match status" value="1"/>
</dbReference>